<evidence type="ECO:0000313" key="2">
    <source>
        <dbReference type="Proteomes" id="UP000292120"/>
    </source>
</evidence>
<dbReference type="AlphaFoldDB" id="A0A4Q9GZ46"/>
<protein>
    <submittedName>
        <fullName evidence="1">Uncharacterized protein</fullName>
    </submittedName>
</protein>
<organism evidence="1 2">
    <name type="scientific">Aquabacterium lacunae</name>
    <dbReference type="NCBI Taxonomy" id="2528630"/>
    <lineage>
        <taxon>Bacteria</taxon>
        <taxon>Pseudomonadati</taxon>
        <taxon>Pseudomonadota</taxon>
        <taxon>Betaproteobacteria</taxon>
        <taxon>Burkholderiales</taxon>
        <taxon>Aquabacterium</taxon>
    </lineage>
</organism>
<name>A0A4Q9GZ46_9BURK</name>
<reference evidence="1 2" key="1">
    <citation type="submission" date="2019-02" db="EMBL/GenBank/DDBJ databases">
        <title>Aquabacterium sp. strain KMB7.</title>
        <authorList>
            <person name="Chen W.-M."/>
        </authorList>
    </citation>
    <scope>NUCLEOTIDE SEQUENCE [LARGE SCALE GENOMIC DNA]</scope>
    <source>
        <strain evidence="1 2">KMB7</strain>
    </source>
</reference>
<evidence type="ECO:0000313" key="1">
    <source>
        <dbReference type="EMBL" id="TBO31270.1"/>
    </source>
</evidence>
<accession>A0A4Q9GZ46</accession>
<dbReference type="RefSeq" id="WP_130967725.1">
    <property type="nucleotide sequence ID" value="NZ_SIXI01000003.1"/>
</dbReference>
<dbReference type="EMBL" id="SIXI01000003">
    <property type="protein sequence ID" value="TBO31270.1"/>
    <property type="molecule type" value="Genomic_DNA"/>
</dbReference>
<proteinExistence type="predicted"/>
<comment type="caution">
    <text evidence="1">The sequence shown here is derived from an EMBL/GenBank/DDBJ whole genome shotgun (WGS) entry which is preliminary data.</text>
</comment>
<dbReference type="Proteomes" id="UP000292120">
    <property type="component" value="Unassembled WGS sequence"/>
</dbReference>
<sequence>MSRQMWTDPRAWACWAFGATHALSVLAMPLTVQVDPKAPVVGEVVSVRLSGQLPADHQDIYVYLKVEQLGGAIAWYHDRALHDEIKKPWRANVKGPELPEHGVILQYSVKQPGRYVVGVVSGPVGAQVSLANAHEVVFDVIASGAAVPTSSTPAPAPVLKVLDVSKNILQGESPLFTVSMEGPKQGVFAKLGQGAFVELTTTDEQPLKIYRGKLPATEPGAEVQYVIEARSESGAVRTSLTGSVKVEAATDALIGPNPMPAEVIKGMPLALKFPTGKSPADMWLQFPDPIGKVMLTGATLNRAFADPPGAYAYQLMRKDHLGNVYAIQGASGTLTIKDGVLPLAFVSTDVRVVGAPLETAQLIQPGGSVSFKAKDVFQFQVKTNVAVPMVYVRIIGLNWNKGMNSAYGDKSTWSTQMGGLAKGAHDALLFVSEDIYNASSVMSKPEPISFKILVD</sequence>
<gene>
    <name evidence="1" type="ORF">EYS42_08470</name>
</gene>
<keyword evidence="2" id="KW-1185">Reference proteome</keyword>